<organism evidence="2 3">
    <name type="scientific">Pseudomonas benzopyrenica</name>
    <dbReference type="NCBI Taxonomy" id="2993566"/>
    <lineage>
        <taxon>Bacteria</taxon>
        <taxon>Pseudomonadati</taxon>
        <taxon>Pseudomonadota</taxon>
        <taxon>Gammaproteobacteria</taxon>
        <taxon>Pseudomonadales</taxon>
        <taxon>Pseudomonadaceae</taxon>
        <taxon>Pseudomonas</taxon>
    </lineage>
</organism>
<sequence>MTETETTTQKLSRFETARFCLESLMANCSRLIQAEEAKSEPDQACIDQLKARRREYRRLRNDLDFDDRRQVEDAIATYGPQAKAAMQQTARQDPGAS</sequence>
<name>A0ABZ2FSW9_9PSED</name>
<dbReference type="Proteomes" id="UP001372714">
    <property type="component" value="Chromosome"/>
</dbReference>
<accession>A0ABZ2FSW9</accession>
<evidence type="ECO:0000313" key="2">
    <source>
        <dbReference type="EMBL" id="WWM66661.1"/>
    </source>
</evidence>
<dbReference type="RefSeq" id="WP_153015330.1">
    <property type="nucleotide sequence ID" value="NZ_CP145723.1"/>
</dbReference>
<dbReference type="EMBL" id="CP145723">
    <property type="protein sequence ID" value="WWM66661.1"/>
    <property type="molecule type" value="Genomic_DNA"/>
</dbReference>
<gene>
    <name evidence="2" type="ORF">V6W80_23600</name>
</gene>
<protein>
    <submittedName>
        <fullName evidence="2">Uncharacterized protein</fullName>
    </submittedName>
</protein>
<keyword evidence="3" id="KW-1185">Reference proteome</keyword>
<feature type="region of interest" description="Disordered" evidence="1">
    <location>
        <begin position="78"/>
        <end position="97"/>
    </location>
</feature>
<reference evidence="2 3" key="1">
    <citation type="submission" date="2024-02" db="EMBL/GenBank/DDBJ databases">
        <title>The whole genome sequence of Pseudomonas benzopyrenica MLY92.</title>
        <authorList>
            <person name="Liu Y."/>
        </authorList>
    </citation>
    <scope>NUCLEOTIDE SEQUENCE [LARGE SCALE GENOMIC DNA]</scope>
    <source>
        <strain evidence="2 3">MLY92</strain>
    </source>
</reference>
<proteinExistence type="predicted"/>
<evidence type="ECO:0000313" key="3">
    <source>
        <dbReference type="Proteomes" id="UP001372714"/>
    </source>
</evidence>
<evidence type="ECO:0000256" key="1">
    <source>
        <dbReference type="SAM" id="MobiDB-lite"/>
    </source>
</evidence>